<dbReference type="Proteomes" id="UP000032142">
    <property type="component" value="Unassembled WGS sequence"/>
</dbReference>
<dbReference type="AlphaFoldDB" id="A0A0B0N5W6"/>
<reference evidence="2" key="1">
    <citation type="submission" date="2014-09" db="EMBL/GenBank/DDBJ databases">
        <authorList>
            <person name="Mudge J."/>
            <person name="Ramaraj T."/>
            <person name="Lindquist I.E."/>
            <person name="Bharti A.K."/>
            <person name="Sundararajan A."/>
            <person name="Cameron C.T."/>
            <person name="Woodward J.E."/>
            <person name="May G.D."/>
            <person name="Brubaker C."/>
            <person name="Broadhvest J."/>
            <person name="Wilkins T.A."/>
        </authorList>
    </citation>
    <scope>NUCLEOTIDE SEQUENCE</scope>
    <source>
        <strain evidence="2">cv. AKA8401</strain>
    </source>
</reference>
<gene>
    <name evidence="1" type="ORF">F383_36858</name>
</gene>
<dbReference type="EMBL" id="KN392280">
    <property type="protein sequence ID" value="KHG09813.1"/>
    <property type="molecule type" value="Genomic_DNA"/>
</dbReference>
<organism evidence="1 2">
    <name type="scientific">Gossypium arboreum</name>
    <name type="common">Tree cotton</name>
    <name type="synonym">Gossypium nanking</name>
    <dbReference type="NCBI Taxonomy" id="29729"/>
    <lineage>
        <taxon>Eukaryota</taxon>
        <taxon>Viridiplantae</taxon>
        <taxon>Streptophyta</taxon>
        <taxon>Embryophyta</taxon>
        <taxon>Tracheophyta</taxon>
        <taxon>Spermatophyta</taxon>
        <taxon>Magnoliopsida</taxon>
        <taxon>eudicotyledons</taxon>
        <taxon>Gunneridae</taxon>
        <taxon>Pentapetalae</taxon>
        <taxon>rosids</taxon>
        <taxon>malvids</taxon>
        <taxon>Malvales</taxon>
        <taxon>Malvaceae</taxon>
        <taxon>Malvoideae</taxon>
        <taxon>Gossypium</taxon>
    </lineage>
</organism>
<keyword evidence="2" id="KW-1185">Reference proteome</keyword>
<accession>A0A0B0N5W6</accession>
<sequence length="39" mass="4204">MCVSAVCLSTVKAHGHVASREAQVRFYHSQSTRACLVAV</sequence>
<name>A0A0B0N5W6_GOSAR</name>
<evidence type="ECO:0000313" key="2">
    <source>
        <dbReference type="Proteomes" id="UP000032142"/>
    </source>
</evidence>
<proteinExistence type="predicted"/>
<evidence type="ECO:0000313" key="1">
    <source>
        <dbReference type="EMBL" id="KHG09813.1"/>
    </source>
</evidence>
<protein>
    <submittedName>
        <fullName evidence="1">Uncharacterized protein</fullName>
    </submittedName>
</protein>